<evidence type="ECO:0000313" key="5">
    <source>
        <dbReference type="EMBL" id="QDE53559.1"/>
    </source>
</evidence>
<gene>
    <name evidence="5" type="primary">rpoA</name>
</gene>
<dbReference type="InterPro" id="IPR036643">
    <property type="entry name" value="RNApol_insert_sf"/>
</dbReference>
<keyword evidence="2" id="KW-0804">Transcription</keyword>
<geneLocation type="chloroplast" evidence="5"/>
<accession>A0A4Y6AAG7</accession>
<proteinExistence type="predicted"/>
<dbReference type="GO" id="GO:0003899">
    <property type="term" value="F:DNA-directed RNA polymerase activity"/>
    <property type="evidence" value="ECO:0007669"/>
    <property type="project" value="InterPro"/>
</dbReference>
<dbReference type="Gene3D" id="2.170.120.12">
    <property type="entry name" value="DNA-directed RNA polymerase, insert domain"/>
    <property type="match status" value="1"/>
</dbReference>
<reference evidence="5" key="1">
    <citation type="submission" date="2018-09" db="EMBL/GenBank/DDBJ databases">
        <title>Complete chloroplast genome of the green algae Micractinium sp. LBA 32.</title>
        <authorList>
            <person name="Hadi S.I.I.A."/>
            <person name="Steindorff A.S."/>
            <person name="Formighieri E.F."/>
            <person name="Brasil B.S.A.F."/>
        </authorList>
    </citation>
    <scope>NUCLEOTIDE SEQUENCE</scope>
    <source>
        <strain evidence="5">LBA 32</strain>
    </source>
</reference>
<dbReference type="AlphaFoldDB" id="A0A4Y6AAG7"/>
<evidence type="ECO:0000256" key="2">
    <source>
        <dbReference type="ARBA" id="ARBA00023163"/>
    </source>
</evidence>
<protein>
    <recommendedName>
        <fullName evidence="3">Plastid-encoded RNA polymerase subunit alpha</fullName>
    </recommendedName>
</protein>
<dbReference type="Gene3D" id="3.30.1360.10">
    <property type="entry name" value="RNA polymerase, RBP11-like subunit"/>
    <property type="match status" value="1"/>
</dbReference>
<name>A0A4Y6AAG7_9CHLO</name>
<sequence length="244" mass="27412">MTKIQNLFFSCVDSRIQEQGSMYARFHLGPFVRGQSLTFANALRRTLLSEIPGVMITDVLIEGAGHEFATLPGVEETVLDILLNLKKLVFAPANLHLTELQSFQATGFLKRTGPAKLTAGDLKLPVTLKCIDPNAHVVTLTTSAEFSLRFNLQVRRPHQLIPGKKHSLDDQKTRKFIFDTVPMPVQKVNYVIKSLNVKQGSEYIVLEVWTDGSVSPQETVQFALKNLTSLFYQFATMSKEKVRF</sequence>
<dbReference type="SMART" id="SM00662">
    <property type="entry name" value="RPOLD"/>
    <property type="match status" value="1"/>
</dbReference>
<dbReference type="GO" id="GO:0000428">
    <property type="term" value="C:DNA-directed RNA polymerase complex"/>
    <property type="evidence" value="ECO:0007669"/>
    <property type="project" value="UniProtKB-KW"/>
</dbReference>
<dbReference type="InterPro" id="IPR011262">
    <property type="entry name" value="DNA-dir_RNA_pol_insert"/>
</dbReference>
<dbReference type="GO" id="GO:0046983">
    <property type="term" value="F:protein dimerization activity"/>
    <property type="evidence" value="ECO:0007669"/>
    <property type="project" value="InterPro"/>
</dbReference>
<dbReference type="Pfam" id="PF01000">
    <property type="entry name" value="RNA_pol_A_bac"/>
    <property type="match status" value="1"/>
</dbReference>
<dbReference type="SUPFAM" id="SSF55257">
    <property type="entry name" value="RBP11-like subunits of RNA polymerase"/>
    <property type="match status" value="1"/>
</dbReference>
<keyword evidence="5" id="KW-0150">Chloroplast</keyword>
<evidence type="ECO:0000256" key="1">
    <source>
        <dbReference type="ARBA" id="ARBA00022478"/>
    </source>
</evidence>
<dbReference type="EMBL" id="MH983006">
    <property type="protein sequence ID" value="QDE53559.1"/>
    <property type="molecule type" value="Genomic_DNA"/>
</dbReference>
<dbReference type="CDD" id="cd06928">
    <property type="entry name" value="RNAP_alpha_NTD"/>
    <property type="match status" value="1"/>
</dbReference>
<evidence type="ECO:0000256" key="3">
    <source>
        <dbReference type="ARBA" id="ARBA00031776"/>
    </source>
</evidence>
<keyword evidence="1" id="KW-0240">DNA-directed RNA polymerase</keyword>
<dbReference type="Pfam" id="PF01193">
    <property type="entry name" value="RNA_pol_L"/>
    <property type="match status" value="1"/>
</dbReference>
<dbReference type="InterPro" id="IPR011263">
    <property type="entry name" value="DNA-dir_RNA_pol_RpoA/D/Rpb3"/>
</dbReference>
<evidence type="ECO:0000259" key="4">
    <source>
        <dbReference type="SMART" id="SM00662"/>
    </source>
</evidence>
<feature type="domain" description="DNA-directed RNA polymerase RpoA/D/Rpb3-type" evidence="4">
    <location>
        <begin position="23"/>
        <end position="237"/>
    </location>
</feature>
<dbReference type="SUPFAM" id="SSF56553">
    <property type="entry name" value="Insert subdomain of RNA polymerase alpha subunit"/>
    <property type="match status" value="1"/>
</dbReference>
<keyword evidence="5" id="KW-0934">Plastid</keyword>
<organism evidence="5">
    <name type="scientific">Micractinium sp. LBA 32</name>
    <dbReference type="NCBI Taxonomy" id="1759591"/>
    <lineage>
        <taxon>Eukaryota</taxon>
        <taxon>Viridiplantae</taxon>
        <taxon>Chlorophyta</taxon>
        <taxon>core chlorophytes</taxon>
        <taxon>Trebouxiophyceae</taxon>
        <taxon>Chlorellales</taxon>
        <taxon>Chlorellaceae</taxon>
        <taxon>Chlorella clade</taxon>
        <taxon>Micractinium</taxon>
    </lineage>
</organism>
<dbReference type="GO" id="GO:0006351">
    <property type="term" value="P:DNA-templated transcription"/>
    <property type="evidence" value="ECO:0007669"/>
    <property type="project" value="InterPro"/>
</dbReference>
<dbReference type="InterPro" id="IPR036603">
    <property type="entry name" value="RBP11-like"/>
</dbReference>